<dbReference type="PANTHER" id="PTHR43104">
    <property type="entry name" value="L-2-HYDROXYGLUTARATE DEHYDROGENASE, MITOCHONDRIAL"/>
    <property type="match status" value="1"/>
</dbReference>
<evidence type="ECO:0000256" key="1">
    <source>
        <dbReference type="ARBA" id="ARBA00001974"/>
    </source>
</evidence>
<dbReference type="SUPFAM" id="SSF51905">
    <property type="entry name" value="FAD/NAD(P)-binding domain"/>
    <property type="match status" value="1"/>
</dbReference>
<evidence type="ECO:0000259" key="6">
    <source>
        <dbReference type="Pfam" id="PF01266"/>
    </source>
</evidence>
<dbReference type="Gene3D" id="3.30.9.10">
    <property type="entry name" value="D-Amino Acid Oxidase, subunit A, domain 2"/>
    <property type="match status" value="1"/>
</dbReference>
<keyword evidence="2" id="KW-0285">Flavoprotein</keyword>
<dbReference type="Pfam" id="PF01266">
    <property type="entry name" value="DAO"/>
    <property type="match status" value="1"/>
</dbReference>
<proteinExistence type="inferred from homology"/>
<comment type="cofactor">
    <cofactor evidence="1">
        <name>FAD</name>
        <dbReference type="ChEBI" id="CHEBI:57692"/>
    </cofactor>
</comment>
<dbReference type="Gene3D" id="3.50.50.60">
    <property type="entry name" value="FAD/NAD(P)-binding domain"/>
    <property type="match status" value="1"/>
</dbReference>
<keyword evidence="3" id="KW-0274">FAD</keyword>
<dbReference type="InterPro" id="IPR006076">
    <property type="entry name" value="FAD-dep_OxRdtase"/>
</dbReference>
<keyword evidence="8" id="KW-1185">Reference proteome</keyword>
<dbReference type="InterPro" id="IPR036188">
    <property type="entry name" value="FAD/NAD-bd_sf"/>
</dbReference>
<keyword evidence="4" id="KW-0560">Oxidoreductase</keyword>
<accession>A0ABP8XLD5</accession>
<name>A0ABP8XLD5_9MICO</name>
<comment type="caution">
    <text evidence="7">The sequence shown here is derived from an EMBL/GenBank/DDBJ whole genome shotgun (WGS) entry which is preliminary data.</text>
</comment>
<dbReference type="Proteomes" id="UP001500556">
    <property type="component" value="Unassembled WGS sequence"/>
</dbReference>
<evidence type="ECO:0000256" key="3">
    <source>
        <dbReference type="ARBA" id="ARBA00022827"/>
    </source>
</evidence>
<dbReference type="PANTHER" id="PTHR43104:SF2">
    <property type="entry name" value="L-2-HYDROXYGLUTARATE DEHYDROGENASE, MITOCHONDRIAL"/>
    <property type="match status" value="1"/>
</dbReference>
<evidence type="ECO:0000256" key="4">
    <source>
        <dbReference type="ARBA" id="ARBA00023002"/>
    </source>
</evidence>
<evidence type="ECO:0000313" key="7">
    <source>
        <dbReference type="EMBL" id="GAA4708372.1"/>
    </source>
</evidence>
<evidence type="ECO:0000313" key="8">
    <source>
        <dbReference type="Proteomes" id="UP001500556"/>
    </source>
</evidence>
<sequence length="319" mass="33981">MVAFARAEGIPHAVCGKLVVATRADELPRLRQLATRGRANGLTVTELDAAGAREHEPHVGALAALHVAETGVVDYAAVCAALVRRLEEHEATLLLGTEVLGARAGAVLTSRGDLAADLVVACAGLQADVVARRLGHDPTARIVPFRGEYRVLAPDAAHLVRGLVYPVPDPELPFLGVHLTRGVDGSVHAGPNAVLALAREGYTWGTVSWPDLRDTLTFPGFWRLARRHRRTGAQEVARSVSPHRFADSLRRLVPDLRDEDLLPSPAGVRAQAVRPDGSLVDDFLVERSGSVVHVLNAPSPAATSAFEIARHIVDDLLGA</sequence>
<protein>
    <submittedName>
        <fullName evidence="7">L-2-hydroxyglutarate oxidase</fullName>
    </submittedName>
</protein>
<evidence type="ECO:0000256" key="5">
    <source>
        <dbReference type="ARBA" id="ARBA00037941"/>
    </source>
</evidence>
<gene>
    <name evidence="7" type="primary">lhgO</name>
    <name evidence="7" type="ORF">GCM10025782_00180</name>
</gene>
<dbReference type="EMBL" id="BAABLO010000001">
    <property type="protein sequence ID" value="GAA4708372.1"/>
    <property type="molecule type" value="Genomic_DNA"/>
</dbReference>
<comment type="similarity">
    <text evidence="5">Belongs to the L2HGDH family.</text>
</comment>
<feature type="domain" description="FAD dependent oxidoreductase" evidence="6">
    <location>
        <begin position="8"/>
        <end position="314"/>
    </location>
</feature>
<reference evidence="8" key="1">
    <citation type="journal article" date="2019" name="Int. J. Syst. Evol. Microbiol.">
        <title>The Global Catalogue of Microorganisms (GCM) 10K type strain sequencing project: providing services to taxonomists for standard genome sequencing and annotation.</title>
        <authorList>
            <consortium name="The Broad Institute Genomics Platform"/>
            <consortium name="The Broad Institute Genome Sequencing Center for Infectious Disease"/>
            <person name="Wu L."/>
            <person name="Ma J."/>
        </authorList>
    </citation>
    <scope>NUCLEOTIDE SEQUENCE [LARGE SCALE GENOMIC DNA]</scope>
    <source>
        <strain evidence="8">JCM 18961</strain>
    </source>
</reference>
<evidence type="ECO:0000256" key="2">
    <source>
        <dbReference type="ARBA" id="ARBA00022630"/>
    </source>
</evidence>
<organism evidence="7 8">
    <name type="scientific">Pedococcus ginsenosidimutans</name>
    <dbReference type="NCBI Taxonomy" id="490570"/>
    <lineage>
        <taxon>Bacteria</taxon>
        <taxon>Bacillati</taxon>
        <taxon>Actinomycetota</taxon>
        <taxon>Actinomycetes</taxon>
        <taxon>Micrococcales</taxon>
        <taxon>Intrasporangiaceae</taxon>
        <taxon>Pedococcus</taxon>
    </lineage>
</organism>
<dbReference type="NCBIfam" id="NF008726">
    <property type="entry name" value="PRK11728.1"/>
    <property type="match status" value="1"/>
</dbReference>